<dbReference type="GO" id="GO:0009898">
    <property type="term" value="C:cytoplasmic side of plasma membrane"/>
    <property type="evidence" value="ECO:0007669"/>
    <property type="project" value="TreeGrafter"/>
</dbReference>
<keyword evidence="4" id="KW-1185">Reference proteome</keyword>
<dbReference type="PIRSF" id="PIRSF003092">
    <property type="entry name" value="MinD"/>
    <property type="match status" value="1"/>
</dbReference>
<dbReference type="PANTHER" id="PTHR43384:SF4">
    <property type="entry name" value="CELLULOSE BIOSYNTHESIS PROTEIN BCSQ-RELATED"/>
    <property type="match status" value="1"/>
</dbReference>
<dbReference type="SUPFAM" id="SSF52540">
    <property type="entry name" value="P-loop containing nucleoside triphosphate hydrolases"/>
    <property type="match status" value="1"/>
</dbReference>
<proteinExistence type="predicted"/>
<dbReference type="InterPro" id="IPR027417">
    <property type="entry name" value="P-loop_NTPase"/>
</dbReference>
<sequence>MTNHDQAAELRKRLNRLAGRRAKTIAVVSGKGGVGKSNISLNFAIELTQNGKKVLIFDMDIGMGNIHVLTGQSAVYSIADFFEKGLSLEELVYKDSEGISYILGGSGLSQLIEWDESHLSRWLNDVEELQQQYDFLLFDMGAGATKEALNILMSVDDIIVVTTPEPTAITDAYSMMKYIYTHGGENAFYLLCNRADSEREGQEAAKRLQQAVHKFLGKESFELGVLPESTVVKKAVSAQTPFLTAYPNAKISKALQEAVRIYRQGQGESLNQSETASFISKLRHFFVKGRR</sequence>
<dbReference type="GO" id="GO:0005829">
    <property type="term" value="C:cytosol"/>
    <property type="evidence" value="ECO:0007669"/>
    <property type="project" value="TreeGrafter"/>
</dbReference>
<accession>A0A1B9AJ07</accession>
<dbReference type="InterPro" id="IPR050625">
    <property type="entry name" value="ParA/MinD_ATPase"/>
</dbReference>
<name>A0A1B9AJ07_9BACI</name>
<evidence type="ECO:0000256" key="1">
    <source>
        <dbReference type="ARBA" id="ARBA00022741"/>
    </source>
</evidence>
<dbReference type="EMBL" id="MAYT01000028">
    <property type="protein sequence ID" value="OCA83820.1"/>
    <property type="molecule type" value="Genomic_DNA"/>
</dbReference>
<gene>
    <name evidence="3" type="ORF">A8F95_12605</name>
</gene>
<keyword evidence="1" id="KW-0547">Nucleotide-binding</keyword>
<dbReference type="InterPro" id="IPR033756">
    <property type="entry name" value="YlxH/NBP35"/>
</dbReference>
<evidence type="ECO:0000313" key="3">
    <source>
        <dbReference type="EMBL" id="OCA83820.1"/>
    </source>
</evidence>
<dbReference type="Proteomes" id="UP000092578">
    <property type="component" value="Unassembled WGS sequence"/>
</dbReference>
<keyword evidence="2" id="KW-0067">ATP-binding</keyword>
<evidence type="ECO:0000256" key="2">
    <source>
        <dbReference type="ARBA" id="ARBA00022840"/>
    </source>
</evidence>
<dbReference type="PANTHER" id="PTHR43384">
    <property type="entry name" value="SEPTUM SITE-DETERMINING PROTEIN MIND HOMOLOG, CHLOROPLASTIC-RELATED"/>
    <property type="match status" value="1"/>
</dbReference>
<organism evidence="3 4">
    <name type="scientific">Pseudobacillus wudalianchiensis</name>
    <dbReference type="NCBI Taxonomy" id="1743143"/>
    <lineage>
        <taxon>Bacteria</taxon>
        <taxon>Bacillati</taxon>
        <taxon>Bacillota</taxon>
        <taxon>Bacilli</taxon>
        <taxon>Bacillales</taxon>
        <taxon>Bacillaceae</taxon>
        <taxon>Pseudobacillus</taxon>
    </lineage>
</organism>
<dbReference type="InterPro" id="IPR033875">
    <property type="entry name" value="FlhG"/>
</dbReference>
<dbReference type="Gene3D" id="3.40.50.300">
    <property type="entry name" value="P-loop containing nucleotide triphosphate hydrolases"/>
    <property type="match status" value="1"/>
</dbReference>
<dbReference type="GO" id="GO:0051782">
    <property type="term" value="P:negative regulation of cell division"/>
    <property type="evidence" value="ECO:0007669"/>
    <property type="project" value="TreeGrafter"/>
</dbReference>
<comment type="caution">
    <text evidence="3">The sequence shown here is derived from an EMBL/GenBank/DDBJ whole genome shotgun (WGS) entry which is preliminary data.</text>
</comment>
<reference evidence="4" key="1">
    <citation type="submission" date="2016-05" db="EMBL/GenBank/DDBJ databases">
        <authorList>
            <person name="Liu B."/>
            <person name="Wang J."/>
            <person name="Zhu Y."/>
            <person name="Liu G."/>
            <person name="Chen Q."/>
            <person name="Chen Z."/>
            <person name="Lan J."/>
            <person name="Che J."/>
            <person name="Ge C."/>
            <person name="Shi H."/>
            <person name="Pan Z."/>
            <person name="Liu X."/>
        </authorList>
    </citation>
    <scope>NUCLEOTIDE SEQUENCE [LARGE SCALE GENOMIC DNA]</scope>
    <source>
        <strain evidence="4">FJAT-27215</strain>
    </source>
</reference>
<dbReference type="GO" id="GO:0005524">
    <property type="term" value="F:ATP binding"/>
    <property type="evidence" value="ECO:0007669"/>
    <property type="project" value="UniProtKB-KW"/>
</dbReference>
<dbReference type="GO" id="GO:0016887">
    <property type="term" value="F:ATP hydrolysis activity"/>
    <property type="evidence" value="ECO:0007669"/>
    <property type="project" value="TreeGrafter"/>
</dbReference>
<protein>
    <submittedName>
        <fullName evidence="3">ATPase</fullName>
    </submittedName>
</protein>
<dbReference type="AlphaFoldDB" id="A0A1B9AJ07"/>
<dbReference type="InterPro" id="IPR025501">
    <property type="entry name" value="MinD_FleN"/>
</dbReference>
<dbReference type="RefSeq" id="WP_065411466.1">
    <property type="nucleotide sequence ID" value="NZ_MAYT01000028.1"/>
</dbReference>
<dbReference type="CDD" id="cd02038">
    <property type="entry name" value="FlhG-like"/>
    <property type="match status" value="1"/>
</dbReference>
<dbReference type="Pfam" id="PF10609">
    <property type="entry name" value="ParA"/>
    <property type="match status" value="1"/>
</dbReference>
<evidence type="ECO:0000313" key="4">
    <source>
        <dbReference type="Proteomes" id="UP000092578"/>
    </source>
</evidence>